<accession>A0A1D1V3H7</accession>
<evidence type="ECO:0000313" key="2">
    <source>
        <dbReference type="EMBL" id="GAU94167.1"/>
    </source>
</evidence>
<comment type="caution">
    <text evidence="2">The sequence shown here is derived from an EMBL/GenBank/DDBJ whole genome shotgun (WGS) entry which is preliminary data.</text>
</comment>
<keyword evidence="3" id="KW-1185">Reference proteome</keyword>
<feature type="signal peptide" evidence="1">
    <location>
        <begin position="1"/>
        <end position="20"/>
    </location>
</feature>
<keyword evidence="1" id="KW-0732">Signal</keyword>
<dbReference type="EMBL" id="BDGG01000002">
    <property type="protein sequence ID" value="GAU94167.1"/>
    <property type="molecule type" value="Genomic_DNA"/>
</dbReference>
<feature type="chain" id="PRO_5008898009" evidence="1">
    <location>
        <begin position="21"/>
        <end position="114"/>
    </location>
</feature>
<dbReference type="OrthoDB" id="10510697at2759"/>
<name>A0A1D1V3H7_RAMVA</name>
<dbReference type="Proteomes" id="UP000186922">
    <property type="component" value="Unassembled WGS sequence"/>
</dbReference>
<sequence length="114" mass="12861">MCTASLWFVFLVLCVATCLAIPFADPRLPSRPLDDMAFAGYLQLPDKRRPMAKRRWLFPTQNSQKNPLAALYPSGDCGDEFGNMLNQFRRLPKGKGRDDMVAALFSYCTGRPVK</sequence>
<organism evidence="2 3">
    <name type="scientific">Ramazzottius varieornatus</name>
    <name type="common">Water bear</name>
    <name type="synonym">Tardigrade</name>
    <dbReference type="NCBI Taxonomy" id="947166"/>
    <lineage>
        <taxon>Eukaryota</taxon>
        <taxon>Metazoa</taxon>
        <taxon>Ecdysozoa</taxon>
        <taxon>Tardigrada</taxon>
        <taxon>Eutardigrada</taxon>
        <taxon>Parachela</taxon>
        <taxon>Hypsibioidea</taxon>
        <taxon>Ramazzottiidae</taxon>
        <taxon>Ramazzottius</taxon>
    </lineage>
</organism>
<gene>
    <name evidence="2" type="primary">RvY_05992-1</name>
    <name evidence="2" type="synonym">RvY_05992.1</name>
    <name evidence="2" type="ORF">RvY_05992</name>
</gene>
<protein>
    <submittedName>
        <fullName evidence="2">Uncharacterized protein</fullName>
    </submittedName>
</protein>
<evidence type="ECO:0000256" key="1">
    <source>
        <dbReference type="SAM" id="SignalP"/>
    </source>
</evidence>
<dbReference type="AlphaFoldDB" id="A0A1D1V3H7"/>
<reference evidence="2 3" key="1">
    <citation type="journal article" date="2016" name="Nat. Commun.">
        <title>Extremotolerant tardigrade genome and improved radiotolerance of human cultured cells by tardigrade-unique protein.</title>
        <authorList>
            <person name="Hashimoto T."/>
            <person name="Horikawa D.D."/>
            <person name="Saito Y."/>
            <person name="Kuwahara H."/>
            <person name="Kozuka-Hata H."/>
            <person name="Shin-I T."/>
            <person name="Minakuchi Y."/>
            <person name="Ohishi K."/>
            <person name="Motoyama A."/>
            <person name="Aizu T."/>
            <person name="Enomoto A."/>
            <person name="Kondo K."/>
            <person name="Tanaka S."/>
            <person name="Hara Y."/>
            <person name="Koshikawa S."/>
            <person name="Sagara H."/>
            <person name="Miura T."/>
            <person name="Yokobori S."/>
            <person name="Miyagawa K."/>
            <person name="Suzuki Y."/>
            <person name="Kubo T."/>
            <person name="Oyama M."/>
            <person name="Kohara Y."/>
            <person name="Fujiyama A."/>
            <person name="Arakawa K."/>
            <person name="Katayama T."/>
            <person name="Toyoda A."/>
            <person name="Kunieda T."/>
        </authorList>
    </citation>
    <scope>NUCLEOTIDE SEQUENCE [LARGE SCALE GENOMIC DNA]</scope>
    <source>
        <strain evidence="2 3">YOKOZUNA-1</strain>
    </source>
</reference>
<proteinExistence type="predicted"/>
<evidence type="ECO:0000313" key="3">
    <source>
        <dbReference type="Proteomes" id="UP000186922"/>
    </source>
</evidence>